<evidence type="ECO:0000256" key="2">
    <source>
        <dbReference type="RuleBase" id="RU361155"/>
    </source>
</evidence>
<dbReference type="AlphaFoldDB" id="A0A9J7LXS0"/>
<keyword evidence="3" id="KW-1133">Transmembrane helix</keyword>
<dbReference type="InterPro" id="IPR051589">
    <property type="entry name" value="Sialate-O-sulfotransferase"/>
</dbReference>
<dbReference type="OrthoDB" id="5985073at2759"/>
<feature type="domain" description="Sulfotransferase" evidence="4">
    <location>
        <begin position="188"/>
        <end position="290"/>
    </location>
</feature>
<dbReference type="PANTHER" id="PTHR45964:SF5">
    <property type="entry name" value="WSCD FAMILY MEMBER CG9164"/>
    <property type="match status" value="1"/>
</dbReference>
<keyword evidence="3" id="KW-0472">Membrane</keyword>
<dbReference type="Pfam" id="PF00685">
    <property type="entry name" value="Sulfotransfer_1"/>
    <property type="match status" value="1"/>
</dbReference>
<comment type="similarity">
    <text evidence="1">Belongs to the WSCD family.</text>
</comment>
<organism evidence="5 6">
    <name type="scientific">Branchiostoma floridae</name>
    <name type="common">Florida lancelet</name>
    <name type="synonym">Amphioxus</name>
    <dbReference type="NCBI Taxonomy" id="7739"/>
    <lineage>
        <taxon>Eukaryota</taxon>
        <taxon>Metazoa</taxon>
        <taxon>Chordata</taxon>
        <taxon>Cephalochordata</taxon>
        <taxon>Leptocardii</taxon>
        <taxon>Amphioxiformes</taxon>
        <taxon>Branchiostomatidae</taxon>
        <taxon>Branchiostoma</taxon>
    </lineage>
</organism>
<evidence type="ECO:0000259" key="4">
    <source>
        <dbReference type="Pfam" id="PF00685"/>
    </source>
</evidence>
<dbReference type="InterPro" id="IPR027417">
    <property type="entry name" value="P-loop_NTPase"/>
</dbReference>
<accession>A0A9J7LXS0</accession>
<evidence type="ECO:0000256" key="1">
    <source>
        <dbReference type="ARBA" id="ARBA00010236"/>
    </source>
</evidence>
<dbReference type="Gene3D" id="3.40.50.300">
    <property type="entry name" value="P-loop containing nucleotide triphosphate hydrolases"/>
    <property type="match status" value="1"/>
</dbReference>
<dbReference type="OMA" id="EFLQFPV"/>
<keyword evidence="3" id="KW-0812">Transmembrane</keyword>
<gene>
    <name evidence="6" type="primary">LOC118425561</name>
</gene>
<dbReference type="InterPro" id="IPR000863">
    <property type="entry name" value="Sulfotransferase_dom"/>
</dbReference>
<evidence type="ECO:0000313" key="5">
    <source>
        <dbReference type="Proteomes" id="UP000001554"/>
    </source>
</evidence>
<evidence type="ECO:0000313" key="6">
    <source>
        <dbReference type="RefSeq" id="XP_035690383.1"/>
    </source>
</evidence>
<dbReference type="RefSeq" id="XP_035690383.1">
    <property type="nucleotide sequence ID" value="XM_035834490.1"/>
</dbReference>
<protein>
    <recommendedName>
        <fullName evidence="2">Sulfotransferase</fullName>
        <ecNumber evidence="2">2.8.2.-</ecNumber>
    </recommendedName>
</protein>
<dbReference type="EC" id="2.8.2.-" evidence="2"/>
<reference evidence="6" key="2">
    <citation type="submission" date="2025-08" db="UniProtKB">
        <authorList>
            <consortium name="RefSeq"/>
        </authorList>
    </citation>
    <scope>IDENTIFICATION</scope>
    <source>
        <strain evidence="6">S238N-H82</strain>
        <tissue evidence="6">Testes</tissue>
    </source>
</reference>
<keyword evidence="2" id="KW-0808">Transferase</keyword>
<comment type="similarity">
    <text evidence="2">Belongs to the sulfotransferase 1 family.</text>
</comment>
<sequence length="334" mass="38033">MVCSSRWRKRQLFCGLLLSFILFYVFGIGLLIHKAASTARSSKDSPPGSVTSVAGTLRENPQHLRYRLGMKAAPAPPVAVMASPARQDQETKDLRMGAHRDVRLEQCTALRYSPTPLPITALVSFPGSGNTWLRYLVQQATGILTGSVYKDLELKRHGFPAEGCINGSVVLVKTHEFGGNNSFKHFDKTILMVRDPYDAILAEFNRHYGGHNGFAAKARYKSQAWREFVEGKSQTWSNTFLDWLKFPGPLLIVQYERLRDDLENQLRRIAIFLNLPAISQDRMNCVVRNSEGKFKRRRNPEDDFDPFSRQQRAVVNVYKKAVYMLIAQHENQNR</sequence>
<keyword evidence="5" id="KW-1185">Reference proteome</keyword>
<evidence type="ECO:0000256" key="3">
    <source>
        <dbReference type="SAM" id="Phobius"/>
    </source>
</evidence>
<feature type="transmembrane region" description="Helical" evidence="3">
    <location>
        <begin position="12"/>
        <end position="32"/>
    </location>
</feature>
<dbReference type="SUPFAM" id="SSF52540">
    <property type="entry name" value="P-loop containing nucleoside triphosphate hydrolases"/>
    <property type="match status" value="1"/>
</dbReference>
<dbReference type="PANTHER" id="PTHR45964">
    <property type="entry name" value="WSCD FAMILY MEMBER CG9164"/>
    <property type="match status" value="1"/>
</dbReference>
<reference evidence="5" key="1">
    <citation type="journal article" date="2020" name="Nat. Ecol. Evol.">
        <title>Deeply conserved synteny resolves early events in vertebrate evolution.</title>
        <authorList>
            <person name="Simakov O."/>
            <person name="Marletaz F."/>
            <person name="Yue J.X."/>
            <person name="O'Connell B."/>
            <person name="Jenkins J."/>
            <person name="Brandt A."/>
            <person name="Calef R."/>
            <person name="Tung C.H."/>
            <person name="Huang T.K."/>
            <person name="Schmutz J."/>
            <person name="Satoh N."/>
            <person name="Yu J.K."/>
            <person name="Putnam N.H."/>
            <person name="Green R.E."/>
            <person name="Rokhsar D.S."/>
        </authorList>
    </citation>
    <scope>NUCLEOTIDE SEQUENCE [LARGE SCALE GENOMIC DNA]</scope>
    <source>
        <strain evidence="5">S238N-H82</strain>
    </source>
</reference>
<dbReference type="KEGG" id="bfo:118425561"/>
<dbReference type="Proteomes" id="UP000001554">
    <property type="component" value="Chromosome 11"/>
</dbReference>
<name>A0A9J7LXS0_BRAFL</name>
<dbReference type="GeneID" id="118425561"/>
<proteinExistence type="inferred from homology"/>
<dbReference type="GO" id="GO:0008146">
    <property type="term" value="F:sulfotransferase activity"/>
    <property type="evidence" value="ECO:0007669"/>
    <property type="project" value="InterPro"/>
</dbReference>